<evidence type="ECO:0008006" key="8">
    <source>
        <dbReference type="Google" id="ProtNLM"/>
    </source>
</evidence>
<gene>
    <name evidence="6" type="ORF">FCI23_12565</name>
</gene>
<evidence type="ECO:0000256" key="2">
    <source>
        <dbReference type="ARBA" id="ARBA00022692"/>
    </source>
</evidence>
<evidence type="ECO:0000256" key="3">
    <source>
        <dbReference type="ARBA" id="ARBA00022989"/>
    </source>
</evidence>
<feature type="transmembrane region" description="Helical" evidence="5">
    <location>
        <begin position="71"/>
        <end position="89"/>
    </location>
</feature>
<organism evidence="6 7">
    <name type="scientific">Actinacidiphila oryziradicis</name>
    <dbReference type="NCBI Taxonomy" id="2571141"/>
    <lineage>
        <taxon>Bacteria</taxon>
        <taxon>Bacillati</taxon>
        <taxon>Actinomycetota</taxon>
        <taxon>Actinomycetes</taxon>
        <taxon>Kitasatosporales</taxon>
        <taxon>Streptomycetaceae</taxon>
        <taxon>Actinacidiphila</taxon>
    </lineage>
</organism>
<dbReference type="Gene3D" id="1.20.120.1630">
    <property type="match status" value="1"/>
</dbReference>
<keyword evidence="3 5" id="KW-1133">Transmembrane helix</keyword>
<dbReference type="OrthoDB" id="7203053at2"/>
<evidence type="ECO:0000256" key="4">
    <source>
        <dbReference type="ARBA" id="ARBA00023136"/>
    </source>
</evidence>
<dbReference type="AlphaFoldDB" id="A0A4U0SSR2"/>
<dbReference type="Proteomes" id="UP000305778">
    <property type="component" value="Unassembled WGS sequence"/>
</dbReference>
<accession>A0A4U0SSR2</accession>
<comment type="caution">
    <text evidence="6">The sequence shown here is derived from an EMBL/GenBank/DDBJ whole genome shotgun (WGS) entry which is preliminary data.</text>
</comment>
<keyword evidence="7" id="KW-1185">Reference proteome</keyword>
<evidence type="ECO:0000313" key="7">
    <source>
        <dbReference type="Proteomes" id="UP000305778"/>
    </source>
</evidence>
<evidence type="ECO:0000256" key="5">
    <source>
        <dbReference type="SAM" id="Phobius"/>
    </source>
</evidence>
<feature type="transmembrane region" description="Helical" evidence="5">
    <location>
        <begin position="138"/>
        <end position="156"/>
    </location>
</feature>
<dbReference type="GO" id="GO:0016020">
    <property type="term" value="C:membrane"/>
    <property type="evidence" value="ECO:0007669"/>
    <property type="project" value="UniProtKB-SubCell"/>
</dbReference>
<evidence type="ECO:0000313" key="6">
    <source>
        <dbReference type="EMBL" id="TKA11187.1"/>
    </source>
</evidence>
<dbReference type="EMBL" id="SUMC01000009">
    <property type="protein sequence ID" value="TKA11187.1"/>
    <property type="molecule type" value="Genomic_DNA"/>
</dbReference>
<dbReference type="RefSeq" id="WP_136723601.1">
    <property type="nucleotide sequence ID" value="NZ_SUMC01000009.1"/>
</dbReference>
<name>A0A4U0SSR2_9ACTN</name>
<comment type="subcellular location">
    <subcellularLocation>
        <location evidence="1">Membrane</location>
        <topology evidence="1">Multi-pass membrane protein</topology>
    </subcellularLocation>
</comment>
<keyword evidence="2 5" id="KW-0812">Transmembrane</keyword>
<sequence>MIWYGLLVAAVAAERVAELVIARRNERWSTARGGTVTGQGHYPAMVALHTGLLVACPAEVWLAGRPFVPALAWPMLAVLAAAQALRWWCIGTLGPRWNTRVIVVPGLPLVTGGPYRWLRHPNYVAVVAEGVALPLVHTAWVAAAAFTVLNAALLTVRIRCENRALAAATTPTAPAPA</sequence>
<protein>
    <recommendedName>
        <fullName evidence="8">Isoprenylcysteine carboxyl methyltransferase</fullName>
    </recommendedName>
</protein>
<reference evidence="6 7" key="1">
    <citation type="submission" date="2019-04" db="EMBL/GenBank/DDBJ databases">
        <title>Streptomyces oryziradicis sp. nov., a novel actinomycete isolated from rhizosphere soil of rice (Oryza sativa L.).</title>
        <authorList>
            <person name="Li C."/>
        </authorList>
    </citation>
    <scope>NUCLEOTIDE SEQUENCE [LARGE SCALE GENOMIC DNA]</scope>
    <source>
        <strain evidence="6 7">NEAU-C40</strain>
    </source>
</reference>
<dbReference type="Pfam" id="PF04140">
    <property type="entry name" value="ICMT"/>
    <property type="match status" value="1"/>
</dbReference>
<feature type="transmembrane region" description="Helical" evidence="5">
    <location>
        <begin position="101"/>
        <end position="118"/>
    </location>
</feature>
<dbReference type="GO" id="GO:0004671">
    <property type="term" value="F:protein C-terminal S-isoprenylcysteine carboxyl O-methyltransferase activity"/>
    <property type="evidence" value="ECO:0007669"/>
    <property type="project" value="InterPro"/>
</dbReference>
<dbReference type="InterPro" id="IPR007269">
    <property type="entry name" value="ICMT_MeTrfase"/>
</dbReference>
<keyword evidence="4 5" id="KW-0472">Membrane</keyword>
<proteinExistence type="predicted"/>
<evidence type="ECO:0000256" key="1">
    <source>
        <dbReference type="ARBA" id="ARBA00004141"/>
    </source>
</evidence>